<feature type="transmembrane region" description="Helical" evidence="1">
    <location>
        <begin position="72"/>
        <end position="90"/>
    </location>
</feature>
<evidence type="ECO:0008006" key="4">
    <source>
        <dbReference type="Google" id="ProtNLM"/>
    </source>
</evidence>
<dbReference type="RefSeq" id="WP_095511127.1">
    <property type="nucleotide sequence ID" value="NZ_MQWD01000001.1"/>
</dbReference>
<dbReference type="EMBL" id="MQWD01000001">
    <property type="protein sequence ID" value="PAP77459.1"/>
    <property type="molecule type" value="Genomic_DNA"/>
</dbReference>
<gene>
    <name evidence="2" type="ORF">BSZ37_13945</name>
</gene>
<name>A0A271J434_9BACT</name>
<proteinExistence type="predicted"/>
<reference evidence="2 3" key="1">
    <citation type="submission" date="2016-11" db="EMBL/GenBank/DDBJ databases">
        <title>Study of marine rhodopsin-containing bacteria.</title>
        <authorList>
            <person name="Yoshizawa S."/>
            <person name="Kumagai Y."/>
            <person name="Kogure K."/>
        </authorList>
    </citation>
    <scope>NUCLEOTIDE SEQUENCE [LARGE SCALE GENOMIC DNA]</scope>
    <source>
        <strain evidence="2 3">SAORIC-28</strain>
    </source>
</reference>
<dbReference type="AlphaFoldDB" id="A0A271J434"/>
<accession>A0A271J434</accession>
<dbReference type="OrthoDB" id="9867721at2"/>
<dbReference type="Proteomes" id="UP000216339">
    <property type="component" value="Unassembled WGS sequence"/>
</dbReference>
<keyword evidence="1" id="KW-0472">Membrane</keyword>
<comment type="caution">
    <text evidence="2">The sequence shown here is derived from an EMBL/GenBank/DDBJ whole genome shotgun (WGS) entry which is preliminary data.</text>
</comment>
<protein>
    <recommendedName>
        <fullName evidence="4">DUF3618 domain-containing protein</fullName>
    </recommendedName>
</protein>
<keyword evidence="1" id="KW-1133">Transmembrane helix</keyword>
<evidence type="ECO:0000256" key="1">
    <source>
        <dbReference type="SAM" id="Phobius"/>
    </source>
</evidence>
<evidence type="ECO:0000313" key="3">
    <source>
        <dbReference type="Proteomes" id="UP000216339"/>
    </source>
</evidence>
<sequence length="198" mass="21324">METGPRSLPATGEPNVNTVHLSAEEIKLRLVARERDMRYHLDALKHEASTAFDDVNVGGRPLMDRIRQRPELATLAAAGVGALVGVLLGVRARRKRRPVADDDIDFIRARLGVALEDAAHRAARGADVEDALRDAMDTMPVVYGDAQAAAVQARSSFREAIDVAVKSAVAIAAKSLMDSAIRKYTGHEGAFDALSDED</sequence>
<keyword evidence="1" id="KW-0812">Transmembrane</keyword>
<organism evidence="2 3">
    <name type="scientific">Rubrivirga marina</name>
    <dbReference type="NCBI Taxonomy" id="1196024"/>
    <lineage>
        <taxon>Bacteria</taxon>
        <taxon>Pseudomonadati</taxon>
        <taxon>Rhodothermota</taxon>
        <taxon>Rhodothermia</taxon>
        <taxon>Rhodothermales</taxon>
        <taxon>Rubricoccaceae</taxon>
        <taxon>Rubrivirga</taxon>
    </lineage>
</organism>
<evidence type="ECO:0000313" key="2">
    <source>
        <dbReference type="EMBL" id="PAP77459.1"/>
    </source>
</evidence>
<keyword evidence="3" id="KW-1185">Reference proteome</keyword>